<dbReference type="InterPro" id="IPR050697">
    <property type="entry name" value="Adenylyl/Guanylyl_Cyclase_3/4"/>
</dbReference>
<dbReference type="GO" id="GO:0004016">
    <property type="term" value="F:adenylate cyclase activity"/>
    <property type="evidence" value="ECO:0007669"/>
    <property type="project" value="UniProtKB-ARBA"/>
</dbReference>
<feature type="transmembrane region" description="Helical" evidence="1">
    <location>
        <begin position="30"/>
        <end position="50"/>
    </location>
</feature>
<dbReference type="AlphaFoldDB" id="A0A125QA48"/>
<dbReference type="Gene3D" id="3.30.70.1230">
    <property type="entry name" value="Nucleotide cyclase"/>
    <property type="match status" value="1"/>
</dbReference>
<dbReference type="RefSeq" id="WP_025661237.1">
    <property type="nucleotide sequence ID" value="NZ_LNCD01000012.1"/>
</dbReference>
<comment type="caution">
    <text evidence="3">The sequence shown here is derived from an EMBL/GenBank/DDBJ whole genome shotgun (WGS) entry which is preliminary data.</text>
</comment>
<dbReference type="SUPFAM" id="SSF55073">
    <property type="entry name" value="Nucleotide cyclase"/>
    <property type="match status" value="1"/>
</dbReference>
<evidence type="ECO:0000259" key="2">
    <source>
        <dbReference type="PROSITE" id="PS50125"/>
    </source>
</evidence>
<protein>
    <submittedName>
        <fullName evidence="3">Adenylate cyclase</fullName>
    </submittedName>
</protein>
<accession>A0A125QA48</accession>
<dbReference type="GO" id="GO:0035556">
    <property type="term" value="P:intracellular signal transduction"/>
    <property type="evidence" value="ECO:0007669"/>
    <property type="project" value="InterPro"/>
</dbReference>
<dbReference type="PANTHER" id="PTHR43081">
    <property type="entry name" value="ADENYLATE CYCLASE, TERMINAL-DIFFERENTIATION SPECIFIC-RELATED"/>
    <property type="match status" value="1"/>
</dbReference>
<proteinExistence type="predicted"/>
<evidence type="ECO:0000256" key="1">
    <source>
        <dbReference type="SAM" id="Phobius"/>
    </source>
</evidence>
<dbReference type="CDD" id="cd07302">
    <property type="entry name" value="CHD"/>
    <property type="match status" value="1"/>
</dbReference>
<feature type="transmembrane region" description="Helical" evidence="1">
    <location>
        <begin position="109"/>
        <end position="130"/>
    </location>
</feature>
<dbReference type="SMART" id="SM00044">
    <property type="entry name" value="CYCc"/>
    <property type="match status" value="1"/>
</dbReference>
<evidence type="ECO:0000313" key="3">
    <source>
        <dbReference type="EMBL" id="KWV59417.1"/>
    </source>
</evidence>
<evidence type="ECO:0000313" key="4">
    <source>
        <dbReference type="Proteomes" id="UP000068164"/>
    </source>
</evidence>
<name>A0A125QA48_9HYPH</name>
<keyword evidence="1" id="KW-1133">Transmembrane helix</keyword>
<dbReference type="EMBL" id="LNCD01000012">
    <property type="protein sequence ID" value="KWV59417.1"/>
    <property type="molecule type" value="Genomic_DNA"/>
</dbReference>
<gene>
    <name evidence="3" type="ORF">AS026_28975</name>
</gene>
<dbReference type="PROSITE" id="PS50125">
    <property type="entry name" value="GUANYLATE_CYCLASE_2"/>
    <property type="match status" value="1"/>
</dbReference>
<dbReference type="Proteomes" id="UP000068164">
    <property type="component" value="Unassembled WGS sequence"/>
</dbReference>
<keyword evidence="4" id="KW-1185">Reference proteome</keyword>
<feature type="transmembrane region" description="Helical" evidence="1">
    <location>
        <begin position="7"/>
        <end position="24"/>
    </location>
</feature>
<keyword evidence="1" id="KW-0472">Membrane</keyword>
<dbReference type="GO" id="GO:0009190">
    <property type="term" value="P:cyclic nucleotide biosynthetic process"/>
    <property type="evidence" value="ECO:0007669"/>
    <property type="project" value="InterPro"/>
</dbReference>
<dbReference type="Pfam" id="PF00211">
    <property type="entry name" value="Guanylate_cyc"/>
    <property type="match status" value="1"/>
</dbReference>
<dbReference type="PANTHER" id="PTHR43081:SF1">
    <property type="entry name" value="ADENYLATE CYCLASE, TERMINAL-DIFFERENTIATION SPECIFIC"/>
    <property type="match status" value="1"/>
</dbReference>
<dbReference type="OrthoDB" id="9768499at2"/>
<dbReference type="InterPro" id="IPR029787">
    <property type="entry name" value="Nucleotide_cyclase"/>
</dbReference>
<sequence length="355" mass="39405">MREISPVQNWLLIALVIAASGVLYDMRFYGGHPFVGATFALFIGMPIMAFERKVILRGLYRRMQALPTVTFFLAKIFAYEILMSIGFAVAGLSMWWLGVFSPASWVNAVVLPFDAFLYALAVCSLIIFVLRIRELLGRDIFTSMLFSRYRKPISEERVFLFIDLVDSTSFAEKHGDLRAQQMLSSLFAAFAEPVRKHRGTIDDYIGDAAIISWPLERGIKFARCVNCIFDIIGAIEADAENWLKTYGQVPRLRAALHGGTVITAEIGVDHHKITYFGDTVNTASRLESLSKTLNRSVLISSDLAQRIKMPETISAEDLGSHAVKGRGQSLGIIALAKADNHKTSPKLHASVNAPT</sequence>
<organism evidence="3 4">
    <name type="scientific">Rhizobium altiplani</name>
    <dbReference type="NCBI Taxonomy" id="1864509"/>
    <lineage>
        <taxon>Bacteria</taxon>
        <taxon>Pseudomonadati</taxon>
        <taxon>Pseudomonadota</taxon>
        <taxon>Alphaproteobacteria</taxon>
        <taxon>Hyphomicrobiales</taxon>
        <taxon>Rhizobiaceae</taxon>
        <taxon>Rhizobium/Agrobacterium group</taxon>
        <taxon>Rhizobium</taxon>
    </lineage>
</organism>
<feature type="transmembrane region" description="Helical" evidence="1">
    <location>
        <begin position="71"/>
        <end position="97"/>
    </location>
</feature>
<reference evidence="3 4" key="1">
    <citation type="submission" date="2015-11" db="EMBL/GenBank/DDBJ databases">
        <title>Draft Genome Sequence of the Strain BR 10423 (Rhizobium sp.) isolated from nodules of Mimosa pudica.</title>
        <authorList>
            <person name="Barauna A.C."/>
            <person name="Zilli J.E."/>
            <person name="Simoes-Araujo J.L."/>
            <person name="Reis V.M."/>
            <person name="James E.K."/>
            <person name="Reis F.B.Jr."/>
            <person name="Rouws L.F."/>
            <person name="Passos S.R."/>
            <person name="Gois S.R."/>
        </authorList>
    </citation>
    <scope>NUCLEOTIDE SEQUENCE [LARGE SCALE GENOMIC DNA]</scope>
    <source>
        <strain evidence="3 4">BR10423</strain>
    </source>
</reference>
<dbReference type="InterPro" id="IPR001054">
    <property type="entry name" value="A/G_cyclase"/>
</dbReference>
<feature type="domain" description="Guanylate cyclase" evidence="2">
    <location>
        <begin position="158"/>
        <end position="287"/>
    </location>
</feature>
<keyword evidence="1" id="KW-0812">Transmembrane</keyword>